<feature type="domain" description="Uroporphyrinogen decarboxylase (URO-D)" evidence="1">
    <location>
        <begin position="85"/>
        <end position="304"/>
    </location>
</feature>
<organism evidence="2 3">
    <name type="scientific">Anaerobium acetethylicum</name>
    <dbReference type="NCBI Taxonomy" id="1619234"/>
    <lineage>
        <taxon>Bacteria</taxon>
        <taxon>Bacillati</taxon>
        <taxon>Bacillota</taxon>
        <taxon>Clostridia</taxon>
        <taxon>Lachnospirales</taxon>
        <taxon>Lachnospiraceae</taxon>
        <taxon>Anaerobium</taxon>
    </lineage>
</organism>
<dbReference type="STRING" id="1619234.SAMN05421730_103712"/>
<sequence length="329" mass="37306">MQTPREALIAAYTGIQPDFMPNPLKYNIGVVFPGDRYFGSETTGIDAWGVNWTNLGPDPGLDGSTPTPGHKVLTDISDWKNQVHFPDLEKMPVKDILQGMLKHNLAAANLDRSEVVTHCLILSGTWERANELMGMEDALCAFYEDPDSLKDLFQAITEYKIKCISIAIESINPDIIHMHDDWGTSNALFFSPQMWREFLKPCEKRIADHIHSLGKIYEHHSCGYITPIIPDIIEIGIDAINPLNVCNNLAWIKKEYGSKITMIGGIDNQRIDTPDAKECDIRAEIRRAMDLYATGGRYISSFVCTHRHVWDIYADEAERYGKNFYHMID</sequence>
<dbReference type="Proteomes" id="UP000199315">
    <property type="component" value="Unassembled WGS sequence"/>
</dbReference>
<dbReference type="Gene3D" id="3.20.20.210">
    <property type="match status" value="1"/>
</dbReference>
<keyword evidence="3" id="KW-1185">Reference proteome</keyword>
<dbReference type="GO" id="GO:0006779">
    <property type="term" value="P:porphyrin-containing compound biosynthetic process"/>
    <property type="evidence" value="ECO:0007669"/>
    <property type="project" value="InterPro"/>
</dbReference>
<reference evidence="2 3" key="1">
    <citation type="submission" date="2016-09" db="EMBL/GenBank/DDBJ databases">
        <authorList>
            <person name="Capua I."/>
            <person name="De Benedictis P."/>
            <person name="Joannis T."/>
            <person name="Lombin L.H."/>
            <person name="Cattoli G."/>
        </authorList>
    </citation>
    <scope>NUCLEOTIDE SEQUENCE [LARGE SCALE GENOMIC DNA]</scope>
    <source>
        <strain evidence="2 3">GluBS11</strain>
    </source>
</reference>
<dbReference type="RefSeq" id="WP_091236649.1">
    <property type="nucleotide sequence ID" value="NZ_FMKA01000037.1"/>
</dbReference>
<dbReference type="AlphaFoldDB" id="A0A1D3TY22"/>
<protein>
    <submittedName>
        <fullName evidence="2">Uroporphyrinogen decarboxylase</fullName>
    </submittedName>
</protein>
<name>A0A1D3TY22_9FIRM</name>
<gene>
    <name evidence="2" type="ORF">SAMN05421730_103712</name>
</gene>
<accession>A0A1D3TY22</accession>
<dbReference type="InterPro" id="IPR052024">
    <property type="entry name" value="Methanogen_methyltrans"/>
</dbReference>
<dbReference type="InterPro" id="IPR038071">
    <property type="entry name" value="UROD/MetE-like_sf"/>
</dbReference>
<dbReference type="GO" id="GO:0004853">
    <property type="term" value="F:uroporphyrinogen decarboxylase activity"/>
    <property type="evidence" value="ECO:0007669"/>
    <property type="project" value="InterPro"/>
</dbReference>
<evidence type="ECO:0000313" key="3">
    <source>
        <dbReference type="Proteomes" id="UP000199315"/>
    </source>
</evidence>
<dbReference type="InterPro" id="IPR000257">
    <property type="entry name" value="Uroporphyrinogen_deCOase"/>
</dbReference>
<proteinExistence type="predicted"/>
<evidence type="ECO:0000313" key="2">
    <source>
        <dbReference type="EMBL" id="SCP99304.1"/>
    </source>
</evidence>
<dbReference type="PANTHER" id="PTHR47099">
    <property type="entry name" value="METHYLCOBAMIDE:COM METHYLTRANSFERASE MTBA"/>
    <property type="match status" value="1"/>
</dbReference>
<dbReference type="OrthoDB" id="9815759at2"/>
<dbReference type="SUPFAM" id="SSF51726">
    <property type="entry name" value="UROD/MetE-like"/>
    <property type="match status" value="1"/>
</dbReference>
<dbReference type="EMBL" id="FMKA01000037">
    <property type="protein sequence ID" value="SCP99304.1"/>
    <property type="molecule type" value="Genomic_DNA"/>
</dbReference>
<dbReference type="PANTHER" id="PTHR47099:SF1">
    <property type="entry name" value="METHYLCOBAMIDE:COM METHYLTRANSFERASE MTBA"/>
    <property type="match status" value="1"/>
</dbReference>
<evidence type="ECO:0000259" key="1">
    <source>
        <dbReference type="Pfam" id="PF01208"/>
    </source>
</evidence>
<dbReference type="Pfam" id="PF01208">
    <property type="entry name" value="URO-D"/>
    <property type="match status" value="1"/>
</dbReference>